<evidence type="ECO:0000313" key="2">
    <source>
        <dbReference type="EnsemblMetazoa" id="Aqu2.1.21109_001"/>
    </source>
</evidence>
<organism evidence="2">
    <name type="scientific">Amphimedon queenslandica</name>
    <name type="common">Sponge</name>
    <dbReference type="NCBI Taxonomy" id="400682"/>
    <lineage>
        <taxon>Eukaryota</taxon>
        <taxon>Metazoa</taxon>
        <taxon>Porifera</taxon>
        <taxon>Demospongiae</taxon>
        <taxon>Heteroscleromorpha</taxon>
        <taxon>Haplosclerida</taxon>
        <taxon>Niphatidae</taxon>
        <taxon>Amphimedon</taxon>
    </lineage>
</organism>
<evidence type="ECO:0000259" key="1">
    <source>
        <dbReference type="Pfam" id="PF07727"/>
    </source>
</evidence>
<dbReference type="AlphaFoldDB" id="A0A1X7U099"/>
<name>A0A1X7U099_AMPQE</name>
<reference evidence="2" key="1">
    <citation type="submission" date="2017-05" db="UniProtKB">
        <authorList>
            <consortium name="EnsemblMetazoa"/>
        </authorList>
    </citation>
    <scope>IDENTIFICATION</scope>
</reference>
<dbReference type="eggNOG" id="KOG0017">
    <property type="taxonomic scope" value="Eukaryota"/>
</dbReference>
<dbReference type="STRING" id="400682.A0A1X7U099"/>
<dbReference type="InterPro" id="IPR013103">
    <property type="entry name" value="RVT_2"/>
</dbReference>
<proteinExistence type="predicted"/>
<dbReference type="EnsemblMetazoa" id="Aqu2.1.21109_001">
    <property type="protein sequence ID" value="Aqu2.1.21109_001"/>
    <property type="gene ID" value="Aqu2.1.21109"/>
</dbReference>
<dbReference type="InParanoid" id="A0A1X7U099"/>
<feature type="domain" description="Reverse transcriptase Ty1/copia-type" evidence="1">
    <location>
        <begin position="1"/>
        <end position="75"/>
    </location>
</feature>
<protein>
    <recommendedName>
        <fullName evidence="1">Reverse transcriptase Ty1/copia-type domain-containing protein</fullName>
    </recommendedName>
</protein>
<dbReference type="Pfam" id="PF07727">
    <property type="entry name" value="RVT_2"/>
    <property type="match status" value="1"/>
</dbReference>
<sequence>MDVKTAFLNGELKETVYIKQPEGYEEKGKEELVCRLKRSIYGLKQSPHCWNYMLDLQLKKMGFVQSNSDPCLYISITVMDHHGTITNVPDISHRGRLPQQVLTFEETNESLTNERRGAEC</sequence>
<accession>A0A1X7U099</accession>